<protein>
    <submittedName>
        <fullName evidence="3">Metallophosphoesterase</fullName>
    </submittedName>
</protein>
<keyword evidence="1" id="KW-0732">Signal</keyword>
<dbReference type="SUPFAM" id="SSF56300">
    <property type="entry name" value="Metallo-dependent phosphatases"/>
    <property type="match status" value="1"/>
</dbReference>
<dbReference type="KEGG" id="pdj:D0907_02960"/>
<dbReference type="EMBL" id="CP032090">
    <property type="protein sequence ID" value="AXV64308.1"/>
    <property type="molecule type" value="Genomic_DNA"/>
</dbReference>
<feature type="domain" description="Calcineurin-like phosphoesterase" evidence="2">
    <location>
        <begin position="85"/>
        <end position="301"/>
    </location>
</feature>
<dbReference type="InterPro" id="IPR004843">
    <property type="entry name" value="Calcineurin-like_PHP"/>
</dbReference>
<evidence type="ECO:0000259" key="2">
    <source>
        <dbReference type="Pfam" id="PF00149"/>
    </source>
</evidence>
<organism evidence="3 4">
    <name type="scientific">Pseudoalteromonas lipolytica</name>
    <dbReference type="NCBI Taxonomy" id="570156"/>
    <lineage>
        <taxon>Bacteria</taxon>
        <taxon>Pseudomonadati</taxon>
        <taxon>Pseudomonadota</taxon>
        <taxon>Gammaproteobacteria</taxon>
        <taxon>Alteromonadales</taxon>
        <taxon>Pseudoalteromonadaceae</taxon>
        <taxon>Pseudoalteromonas</taxon>
    </lineage>
</organism>
<feature type="signal peptide" evidence="1">
    <location>
        <begin position="1"/>
        <end position="24"/>
    </location>
</feature>
<dbReference type="RefSeq" id="WP_118843992.1">
    <property type="nucleotide sequence ID" value="NZ_CP032090.1"/>
</dbReference>
<dbReference type="Pfam" id="PF00149">
    <property type="entry name" value="Metallophos"/>
    <property type="match status" value="1"/>
</dbReference>
<evidence type="ECO:0000313" key="3">
    <source>
        <dbReference type="EMBL" id="AXV64308.1"/>
    </source>
</evidence>
<proteinExistence type="predicted"/>
<dbReference type="PANTHER" id="PTHR46546">
    <property type="entry name" value="SHEWANELLA-LIKE PROTEIN PHOSPHATASE 1"/>
    <property type="match status" value="1"/>
</dbReference>
<reference evidence="3 4" key="1">
    <citation type="submission" date="2018-08" db="EMBL/GenBank/DDBJ databases">
        <title>Draft genome sequence of Pseudoalteromonas donghaensis HJ51.</title>
        <authorList>
            <person name="Oh J."/>
            <person name="Roh D."/>
        </authorList>
    </citation>
    <scope>NUCLEOTIDE SEQUENCE [LARGE SCALE GENOMIC DNA]</scope>
    <source>
        <strain evidence="3 4">HJ51</strain>
    </source>
</reference>
<dbReference type="Gene3D" id="3.60.21.10">
    <property type="match status" value="1"/>
</dbReference>
<dbReference type="PANTHER" id="PTHR46546:SF4">
    <property type="entry name" value="SHEWANELLA-LIKE PROTEIN PHOSPHATASE 1"/>
    <property type="match status" value="1"/>
</dbReference>
<feature type="chain" id="PRO_5042262301" evidence="1">
    <location>
        <begin position="25"/>
        <end position="349"/>
    </location>
</feature>
<dbReference type="GO" id="GO:0016787">
    <property type="term" value="F:hydrolase activity"/>
    <property type="evidence" value="ECO:0007669"/>
    <property type="project" value="InterPro"/>
</dbReference>
<evidence type="ECO:0000313" key="4">
    <source>
        <dbReference type="Proteomes" id="UP000264605"/>
    </source>
</evidence>
<evidence type="ECO:0000256" key="1">
    <source>
        <dbReference type="SAM" id="SignalP"/>
    </source>
</evidence>
<gene>
    <name evidence="3" type="ORF">D0907_02960</name>
</gene>
<name>A0AAD0RX74_9GAMM</name>
<dbReference type="Proteomes" id="UP000264605">
    <property type="component" value="Chromosome"/>
</dbReference>
<sequence>MLFSKFLIYTLLLTNSLFITTALAHNNDEKSTKYDDGPYLFYNNNHIQQFDVINSKLEITNYAGPLAIPEEFKATDKDQYSDVKKFAAISDIHGQFAIFKKLLINNGVINDALNWQYGTGHLIITGDIFDRGDTVTEALWLVFKLEQQAAIAGGHVHYLLGNHEYLVLRNDQRYLHPKYKHTVSFFNDNLTEQYSVQSVLGRWLRSKSTIIKLNDFIFLHGGIHEDFLNLNMTLESANQAFRDSISKSKKELKANPLWATLHGKTGPIWYRGYFRDEQLKDEAVAGVLRKLQASKVIVGHTSMPSIEMRFDGKVIAIDSSIKRGKEGELLLWENNQFFRATLTGEKKPL</sequence>
<dbReference type="GeneID" id="99504404"/>
<accession>A0AAD0RX74</accession>
<dbReference type="InterPro" id="IPR029052">
    <property type="entry name" value="Metallo-depent_PP-like"/>
</dbReference>
<dbReference type="AlphaFoldDB" id="A0AAD0RX74"/>